<dbReference type="PROSITE" id="PS51186">
    <property type="entry name" value="GNAT"/>
    <property type="match status" value="1"/>
</dbReference>
<evidence type="ECO:0000259" key="1">
    <source>
        <dbReference type="PROSITE" id="PS51186"/>
    </source>
</evidence>
<protein>
    <submittedName>
        <fullName evidence="2">N-acetyltransferase</fullName>
    </submittedName>
</protein>
<dbReference type="InterPro" id="IPR016181">
    <property type="entry name" value="Acyl_CoA_acyltransferase"/>
</dbReference>
<dbReference type="SUPFAM" id="SSF55729">
    <property type="entry name" value="Acyl-CoA N-acyltransferases (Nat)"/>
    <property type="match status" value="1"/>
</dbReference>
<organism evidence="2 3">
    <name type="scientific">Pseudoalteromonas agarivorans</name>
    <dbReference type="NCBI Taxonomy" id="176102"/>
    <lineage>
        <taxon>Bacteria</taxon>
        <taxon>Pseudomonadati</taxon>
        <taxon>Pseudomonadota</taxon>
        <taxon>Gammaproteobacteria</taxon>
        <taxon>Alteromonadales</taxon>
        <taxon>Pseudoalteromonadaceae</taxon>
        <taxon>Pseudoalteromonas</taxon>
    </lineage>
</organism>
<reference evidence="2 3" key="1">
    <citation type="submission" date="2018-10" db="EMBL/GenBank/DDBJ databases">
        <title>Complete Genome Sequence and Transcriptomic Profiles of a Marine Bacterium, Pseudoalteromonas agarivorans Hao 2018.</title>
        <authorList>
            <person name="Hao L."/>
        </authorList>
    </citation>
    <scope>NUCLEOTIDE SEQUENCE [LARGE SCALE GENOMIC DNA]</scope>
    <source>
        <strain evidence="2 3">Hao 2018</strain>
    </source>
</reference>
<feature type="domain" description="N-acetyltransferase" evidence="1">
    <location>
        <begin position="10"/>
        <end position="166"/>
    </location>
</feature>
<dbReference type="PANTHER" id="PTHR43792:SF1">
    <property type="entry name" value="N-ACETYLTRANSFERASE DOMAIN-CONTAINING PROTEIN"/>
    <property type="match status" value="1"/>
</dbReference>
<evidence type="ECO:0000313" key="2">
    <source>
        <dbReference type="EMBL" id="AYM88580.1"/>
    </source>
</evidence>
<dbReference type="InterPro" id="IPR000182">
    <property type="entry name" value="GNAT_dom"/>
</dbReference>
<dbReference type="GO" id="GO:0016747">
    <property type="term" value="F:acyltransferase activity, transferring groups other than amino-acyl groups"/>
    <property type="evidence" value="ECO:0007669"/>
    <property type="project" value="InterPro"/>
</dbReference>
<dbReference type="Gene3D" id="3.40.630.30">
    <property type="match status" value="1"/>
</dbReference>
<dbReference type="AlphaFoldDB" id="A0AAD0U2F6"/>
<dbReference type="PANTHER" id="PTHR43792">
    <property type="entry name" value="GNAT FAMILY, PUTATIVE (AFU_ORTHOLOGUE AFUA_3G00765)-RELATED-RELATED"/>
    <property type="match status" value="1"/>
</dbReference>
<sequence>MEAVFKTQRLLLRYANEHDAAMLLTLVNQPNFIKYIGDKAIYTHSDAKRYIEQSFRAAHKHQGFGPYIITLHNCEVVGVVGFYKRDVLQMPDLGFALLTRYEKNGYIFEAAKALLQNRHTLGIKQVSAICAANNTASQCVLLKLGFNRVDKAVINNDKTAVIIYGY</sequence>
<name>A0AAD0U2F6_9GAMM</name>
<gene>
    <name evidence="2" type="ORF">D9T18_18000</name>
</gene>
<dbReference type="RefSeq" id="WP_121638446.1">
    <property type="nucleotide sequence ID" value="NZ_CP033066.1"/>
</dbReference>
<proteinExistence type="predicted"/>
<dbReference type="Proteomes" id="UP000279995">
    <property type="component" value="Chromosome II"/>
</dbReference>
<dbReference type="InterPro" id="IPR051531">
    <property type="entry name" value="N-acetyltransferase"/>
</dbReference>
<accession>A0AAD0U2F6</accession>
<evidence type="ECO:0000313" key="3">
    <source>
        <dbReference type="Proteomes" id="UP000279995"/>
    </source>
</evidence>
<dbReference type="Pfam" id="PF13302">
    <property type="entry name" value="Acetyltransf_3"/>
    <property type="match status" value="1"/>
</dbReference>
<dbReference type="EMBL" id="CP033066">
    <property type="protein sequence ID" value="AYM88580.1"/>
    <property type="molecule type" value="Genomic_DNA"/>
</dbReference>